<evidence type="ECO:0000256" key="9">
    <source>
        <dbReference type="ARBA" id="ARBA00023306"/>
    </source>
</evidence>
<evidence type="ECO:0000256" key="5">
    <source>
        <dbReference type="ARBA" id="ARBA00022741"/>
    </source>
</evidence>
<evidence type="ECO:0000313" key="12">
    <source>
        <dbReference type="Proteomes" id="UP001174909"/>
    </source>
</evidence>
<dbReference type="InterPro" id="IPR030393">
    <property type="entry name" value="G_ENGB_dom"/>
</dbReference>
<evidence type="ECO:0000256" key="1">
    <source>
        <dbReference type="ARBA" id="ARBA00001946"/>
    </source>
</evidence>
<dbReference type="Proteomes" id="UP001174909">
    <property type="component" value="Unassembled WGS sequence"/>
</dbReference>
<gene>
    <name evidence="11" type="ORF">GBAR_LOCUS13122</name>
</gene>
<proteinExistence type="inferred from homology"/>
<dbReference type="GO" id="GO:0005525">
    <property type="term" value="F:GTP binding"/>
    <property type="evidence" value="ECO:0007669"/>
    <property type="project" value="UniProtKB-KW"/>
</dbReference>
<evidence type="ECO:0000256" key="6">
    <source>
        <dbReference type="ARBA" id="ARBA00022842"/>
    </source>
</evidence>
<dbReference type="Pfam" id="PF01926">
    <property type="entry name" value="MMR_HSR1"/>
    <property type="match status" value="1"/>
</dbReference>
<sequence length="209" mass="22804">MPKALRDRAVFSTSAVTRAGFPPPALPEVSFVGRSNVGKSSLLNRLVGQRGLAHVSKTPGRTRMINFFEIGGSYRLVDLPGYGYARVPEALRAGWEDLVLSYLTARDSLVLNLLLVDCRRDPLENDLRVLELLILSERPVAVVATKADKLKSGEAASRLRLLSQAFGAGGRFPVVACSSVANTKRPRTPGREGVGQIQRLIAERVNAWR</sequence>
<evidence type="ECO:0000256" key="8">
    <source>
        <dbReference type="ARBA" id="ARBA00023210"/>
    </source>
</evidence>
<dbReference type="GO" id="GO:0051301">
    <property type="term" value="P:cell division"/>
    <property type="evidence" value="ECO:0007669"/>
    <property type="project" value="UniProtKB-KW"/>
</dbReference>
<dbReference type="InterPro" id="IPR006073">
    <property type="entry name" value="GTP-bd"/>
</dbReference>
<keyword evidence="6" id="KW-0460">Magnesium</keyword>
<dbReference type="InterPro" id="IPR019987">
    <property type="entry name" value="GTP-bd_ribosome_bio_YsxC"/>
</dbReference>
<dbReference type="PROSITE" id="PS51706">
    <property type="entry name" value="G_ENGB"/>
    <property type="match status" value="1"/>
</dbReference>
<reference evidence="11" key="1">
    <citation type="submission" date="2023-03" db="EMBL/GenBank/DDBJ databases">
        <authorList>
            <person name="Steffen K."/>
            <person name="Cardenas P."/>
        </authorList>
    </citation>
    <scope>NUCLEOTIDE SEQUENCE</scope>
</reference>
<evidence type="ECO:0000313" key="11">
    <source>
        <dbReference type="EMBL" id="CAI8022320.1"/>
    </source>
</evidence>
<keyword evidence="8" id="KW-0717">Septation</keyword>
<dbReference type="InterPro" id="IPR027417">
    <property type="entry name" value="P-loop_NTPase"/>
</dbReference>
<keyword evidence="5" id="KW-0547">Nucleotide-binding</keyword>
<dbReference type="AlphaFoldDB" id="A0AA35S2N9"/>
<accession>A0AA35S2N9</accession>
<comment type="caution">
    <text evidence="11">The sequence shown here is derived from an EMBL/GenBank/DDBJ whole genome shotgun (WGS) entry which is preliminary data.</text>
</comment>
<evidence type="ECO:0000256" key="3">
    <source>
        <dbReference type="ARBA" id="ARBA00022618"/>
    </source>
</evidence>
<feature type="domain" description="EngB-type G" evidence="10">
    <location>
        <begin position="25"/>
        <end position="207"/>
    </location>
</feature>
<keyword evidence="12" id="KW-1185">Reference proteome</keyword>
<dbReference type="EMBL" id="CASHTH010001945">
    <property type="protein sequence ID" value="CAI8022320.1"/>
    <property type="molecule type" value="Genomic_DNA"/>
</dbReference>
<dbReference type="Gene3D" id="3.40.50.300">
    <property type="entry name" value="P-loop containing nucleotide triphosphate hydrolases"/>
    <property type="match status" value="1"/>
</dbReference>
<organism evidence="11 12">
    <name type="scientific">Geodia barretti</name>
    <name type="common">Barrett's horny sponge</name>
    <dbReference type="NCBI Taxonomy" id="519541"/>
    <lineage>
        <taxon>Eukaryota</taxon>
        <taxon>Metazoa</taxon>
        <taxon>Porifera</taxon>
        <taxon>Demospongiae</taxon>
        <taxon>Heteroscleromorpha</taxon>
        <taxon>Tetractinellida</taxon>
        <taxon>Astrophorina</taxon>
        <taxon>Geodiidae</taxon>
        <taxon>Geodia</taxon>
    </lineage>
</organism>
<name>A0AA35S2N9_GEOBA</name>
<dbReference type="SUPFAM" id="SSF52540">
    <property type="entry name" value="P-loop containing nucleoside triphosphate hydrolases"/>
    <property type="match status" value="1"/>
</dbReference>
<evidence type="ECO:0000259" key="10">
    <source>
        <dbReference type="PROSITE" id="PS51706"/>
    </source>
</evidence>
<dbReference type="HAMAP" id="MF_00321">
    <property type="entry name" value="GTPase_EngB"/>
    <property type="match status" value="1"/>
</dbReference>
<evidence type="ECO:0000256" key="7">
    <source>
        <dbReference type="ARBA" id="ARBA00023134"/>
    </source>
</evidence>
<comment type="similarity">
    <text evidence="2">Belongs to the TRAFAC class TrmE-Era-EngA-EngB-Septin-like GTPase superfamily. EngB GTPase family.</text>
</comment>
<dbReference type="CDD" id="cd01876">
    <property type="entry name" value="YihA_EngB"/>
    <property type="match status" value="1"/>
</dbReference>
<dbReference type="PANTHER" id="PTHR11649">
    <property type="entry name" value="MSS1/TRME-RELATED GTP-BINDING PROTEIN"/>
    <property type="match status" value="1"/>
</dbReference>
<keyword evidence="9" id="KW-0131">Cell cycle</keyword>
<keyword evidence="4" id="KW-0479">Metal-binding</keyword>
<evidence type="ECO:0000256" key="2">
    <source>
        <dbReference type="ARBA" id="ARBA00009638"/>
    </source>
</evidence>
<keyword evidence="7" id="KW-0342">GTP-binding</keyword>
<dbReference type="GO" id="GO:0046872">
    <property type="term" value="F:metal ion binding"/>
    <property type="evidence" value="ECO:0007669"/>
    <property type="project" value="UniProtKB-KW"/>
</dbReference>
<protein>
    <submittedName>
        <fullName evidence="11">Probable GTP-binding protein EngB</fullName>
    </submittedName>
</protein>
<keyword evidence="3" id="KW-0132">Cell division</keyword>
<dbReference type="NCBIfam" id="TIGR03598">
    <property type="entry name" value="GTPase_YsxC"/>
    <property type="match status" value="1"/>
</dbReference>
<dbReference type="PANTHER" id="PTHR11649:SF13">
    <property type="entry name" value="ENGB-TYPE G DOMAIN-CONTAINING PROTEIN"/>
    <property type="match status" value="1"/>
</dbReference>
<comment type="cofactor">
    <cofactor evidence="1">
        <name>Mg(2+)</name>
        <dbReference type="ChEBI" id="CHEBI:18420"/>
    </cofactor>
</comment>
<evidence type="ECO:0000256" key="4">
    <source>
        <dbReference type="ARBA" id="ARBA00022723"/>
    </source>
</evidence>